<dbReference type="InterPro" id="IPR005024">
    <property type="entry name" value="Snf7_fam"/>
</dbReference>
<dbReference type="PANTHER" id="PTHR22761:SF7">
    <property type="entry name" value="SNF7 FAMILY PROTEIN"/>
    <property type="match status" value="1"/>
</dbReference>
<organism evidence="1 2">
    <name type="scientific">Zostera marina</name>
    <name type="common">Eelgrass</name>
    <dbReference type="NCBI Taxonomy" id="29655"/>
    <lineage>
        <taxon>Eukaryota</taxon>
        <taxon>Viridiplantae</taxon>
        <taxon>Streptophyta</taxon>
        <taxon>Embryophyta</taxon>
        <taxon>Tracheophyta</taxon>
        <taxon>Spermatophyta</taxon>
        <taxon>Magnoliopsida</taxon>
        <taxon>Liliopsida</taxon>
        <taxon>Zosteraceae</taxon>
        <taxon>Zostera</taxon>
    </lineage>
</organism>
<dbReference type="OrthoDB" id="10250120at2759"/>
<dbReference type="GO" id="GO:0000815">
    <property type="term" value="C:ESCRT III complex"/>
    <property type="evidence" value="ECO:0000318"/>
    <property type="project" value="GO_Central"/>
</dbReference>
<proteinExistence type="predicted"/>
<accession>A0A0K9NYG2</accession>
<comment type="caution">
    <text evidence="1">The sequence shown here is derived from an EMBL/GenBank/DDBJ whole genome shotgun (WGS) entry which is preliminary data.</text>
</comment>
<dbReference type="PANTHER" id="PTHR22761">
    <property type="entry name" value="CHARGED MULTIVESICULAR BODY PROTEIN"/>
    <property type="match status" value="1"/>
</dbReference>
<keyword evidence="2" id="KW-1185">Reference proteome</keyword>
<dbReference type="Proteomes" id="UP000036987">
    <property type="component" value="Unassembled WGS sequence"/>
</dbReference>
<evidence type="ECO:0000313" key="1">
    <source>
        <dbReference type="EMBL" id="KMZ61769.1"/>
    </source>
</evidence>
<dbReference type="OMA" id="LQLQFMR"/>
<dbReference type="GO" id="GO:0032511">
    <property type="term" value="P:late endosome to vacuole transport via multivesicular body sorting pathway"/>
    <property type="evidence" value="ECO:0000318"/>
    <property type="project" value="GO_Central"/>
</dbReference>
<dbReference type="STRING" id="29655.A0A0K9NYG2"/>
<dbReference type="GO" id="GO:0005771">
    <property type="term" value="C:multivesicular body"/>
    <property type="evidence" value="ECO:0000318"/>
    <property type="project" value="GO_Central"/>
</dbReference>
<evidence type="ECO:0000313" key="2">
    <source>
        <dbReference type="Proteomes" id="UP000036987"/>
    </source>
</evidence>
<protein>
    <submittedName>
        <fullName evidence="1">SNF7 family protein</fullName>
    </submittedName>
</protein>
<dbReference type="GO" id="GO:0006900">
    <property type="term" value="P:vesicle budding from membrane"/>
    <property type="evidence" value="ECO:0000318"/>
    <property type="project" value="GO_Central"/>
</dbReference>
<dbReference type="Pfam" id="PF25880">
    <property type="entry name" value="WHD_CHMP7_1st"/>
    <property type="match status" value="1"/>
</dbReference>
<name>A0A0K9NYG2_ZOSMR</name>
<dbReference type="GO" id="GO:0009898">
    <property type="term" value="C:cytoplasmic side of plasma membrane"/>
    <property type="evidence" value="ECO:0000318"/>
    <property type="project" value="GO_Central"/>
</dbReference>
<sequence>MEKENSTFTTTITSSSPWEIIRREVPDWDDEMTSIARFKAFSGQRSDWEPRYMFWKDLIVKVAKGLGICTVKSSDVKNVWFNRGGLTPLCIDHVLIEMYSDGDFILEGDLMDPRSGRMYQLFRRFGRALGISNSSVLQGDGDDLLILRTLLEDRAIDISKKLSESHWNVNCIIMVEKFEKLCRTSEEALAIMSYLIQCRKALYFTIKKEEFIEGLKISLLPSAQQVSNISSLDYNLLQLIWTTERLHQQLAVIDRRWAMSRKSTIVSIKSGNKQAALRHMKQMKLFSESREKCTTLLDRVEEVITLISDAESTKKVSEAIQIGAIAMKENKLSIDEVHKHLEELDESISHQKQVDQVLGSVSGTEDEEELEDELTKLELELLGEDEDAILVTPTKNNQETTDEALTECFSKLQLEAV</sequence>
<dbReference type="Pfam" id="PF03357">
    <property type="entry name" value="Snf7"/>
    <property type="match status" value="1"/>
</dbReference>
<dbReference type="AlphaFoldDB" id="A0A0K9NYG2"/>
<dbReference type="EMBL" id="LFYR01001430">
    <property type="protein sequence ID" value="KMZ61769.1"/>
    <property type="molecule type" value="Genomic_DNA"/>
</dbReference>
<gene>
    <name evidence="1" type="ORF">ZOSMA_4G00560</name>
</gene>
<reference evidence="2" key="1">
    <citation type="journal article" date="2016" name="Nature">
        <title>The genome of the seagrass Zostera marina reveals angiosperm adaptation to the sea.</title>
        <authorList>
            <person name="Olsen J.L."/>
            <person name="Rouze P."/>
            <person name="Verhelst B."/>
            <person name="Lin Y.-C."/>
            <person name="Bayer T."/>
            <person name="Collen J."/>
            <person name="Dattolo E."/>
            <person name="De Paoli E."/>
            <person name="Dittami S."/>
            <person name="Maumus F."/>
            <person name="Michel G."/>
            <person name="Kersting A."/>
            <person name="Lauritano C."/>
            <person name="Lohaus R."/>
            <person name="Toepel M."/>
            <person name="Tonon T."/>
            <person name="Vanneste K."/>
            <person name="Amirebrahimi M."/>
            <person name="Brakel J."/>
            <person name="Bostroem C."/>
            <person name="Chovatia M."/>
            <person name="Grimwood J."/>
            <person name="Jenkins J.W."/>
            <person name="Jueterbock A."/>
            <person name="Mraz A."/>
            <person name="Stam W.T."/>
            <person name="Tice H."/>
            <person name="Bornberg-Bauer E."/>
            <person name="Green P.J."/>
            <person name="Pearson G.A."/>
            <person name="Procaccini G."/>
            <person name="Duarte C.M."/>
            <person name="Schmutz J."/>
            <person name="Reusch T.B.H."/>
            <person name="Van de Peer Y."/>
        </authorList>
    </citation>
    <scope>NUCLEOTIDE SEQUENCE [LARGE SCALE GENOMIC DNA]</scope>
    <source>
        <strain evidence="2">cv. Finnish</strain>
    </source>
</reference>